<keyword evidence="1" id="KW-1133">Transmembrane helix</keyword>
<evidence type="ECO:0000256" key="1">
    <source>
        <dbReference type="SAM" id="Phobius"/>
    </source>
</evidence>
<feature type="transmembrane region" description="Helical" evidence="1">
    <location>
        <begin position="40"/>
        <end position="61"/>
    </location>
</feature>
<dbReference type="EMBL" id="MN739502">
    <property type="protein sequence ID" value="QHT08839.1"/>
    <property type="molecule type" value="Genomic_DNA"/>
</dbReference>
<feature type="transmembrane region" description="Helical" evidence="1">
    <location>
        <begin position="9"/>
        <end position="28"/>
    </location>
</feature>
<accession>A0A6C0CYS6</accession>
<evidence type="ECO:0000313" key="2">
    <source>
        <dbReference type="EMBL" id="QHT08839.1"/>
    </source>
</evidence>
<protein>
    <submittedName>
        <fullName evidence="2">Uncharacterized protein</fullName>
    </submittedName>
</protein>
<keyword evidence="1" id="KW-0812">Transmembrane</keyword>
<organism evidence="2">
    <name type="scientific">viral metagenome</name>
    <dbReference type="NCBI Taxonomy" id="1070528"/>
    <lineage>
        <taxon>unclassified sequences</taxon>
        <taxon>metagenomes</taxon>
        <taxon>organismal metagenomes</taxon>
    </lineage>
</organism>
<dbReference type="AlphaFoldDB" id="A0A6C0CYS6"/>
<proteinExistence type="predicted"/>
<sequence length="78" mass="9006">MYHYLSKIIFSYGCGLTSGISLYSLLIYGDLEKQFYWDRIFNGKIISASLSAFSVGCYLGFKSNAEFKCVIPYQYFKH</sequence>
<name>A0A6C0CYS6_9ZZZZ</name>
<reference evidence="2" key="1">
    <citation type="journal article" date="2020" name="Nature">
        <title>Giant virus diversity and host interactions through global metagenomics.</title>
        <authorList>
            <person name="Schulz F."/>
            <person name="Roux S."/>
            <person name="Paez-Espino D."/>
            <person name="Jungbluth S."/>
            <person name="Walsh D.A."/>
            <person name="Denef V.J."/>
            <person name="McMahon K.D."/>
            <person name="Konstantinidis K.T."/>
            <person name="Eloe-Fadrosh E.A."/>
            <person name="Kyrpides N.C."/>
            <person name="Woyke T."/>
        </authorList>
    </citation>
    <scope>NUCLEOTIDE SEQUENCE</scope>
    <source>
        <strain evidence="2">GVMAG-M-3300023109-53</strain>
    </source>
</reference>
<keyword evidence="1" id="KW-0472">Membrane</keyword>